<keyword evidence="1" id="KW-1185">Reference proteome</keyword>
<name>A0A1I8AD05_9BILA</name>
<protein>
    <submittedName>
        <fullName evidence="2">Uncharacterized protein</fullName>
    </submittedName>
</protein>
<sequence length="118" mass="13491">MSAYNNNKFSTSSTCEIVREISSSKGSRRLRPLRGFAVFRYAARRTASPVRRTRNMDQFGQRHSEEFLEFLRQDPDDHENTDGDIVVMASAPDAERRVFVVRRRPEEGARPDAGGDRA</sequence>
<accession>A0A1I8AD05</accession>
<dbReference type="Proteomes" id="UP000095287">
    <property type="component" value="Unplaced"/>
</dbReference>
<proteinExistence type="predicted"/>
<dbReference type="AlphaFoldDB" id="A0A1I8AD05"/>
<dbReference type="WBParaSite" id="L893_g4341.t1">
    <property type="protein sequence ID" value="L893_g4341.t1"/>
    <property type="gene ID" value="L893_g4341"/>
</dbReference>
<evidence type="ECO:0000313" key="1">
    <source>
        <dbReference type="Proteomes" id="UP000095287"/>
    </source>
</evidence>
<reference evidence="2" key="1">
    <citation type="submission" date="2016-11" db="UniProtKB">
        <authorList>
            <consortium name="WormBaseParasite"/>
        </authorList>
    </citation>
    <scope>IDENTIFICATION</scope>
</reference>
<organism evidence="1 2">
    <name type="scientific">Steinernema glaseri</name>
    <dbReference type="NCBI Taxonomy" id="37863"/>
    <lineage>
        <taxon>Eukaryota</taxon>
        <taxon>Metazoa</taxon>
        <taxon>Ecdysozoa</taxon>
        <taxon>Nematoda</taxon>
        <taxon>Chromadorea</taxon>
        <taxon>Rhabditida</taxon>
        <taxon>Tylenchina</taxon>
        <taxon>Panagrolaimomorpha</taxon>
        <taxon>Strongyloidoidea</taxon>
        <taxon>Steinernematidae</taxon>
        <taxon>Steinernema</taxon>
    </lineage>
</organism>
<evidence type="ECO:0000313" key="2">
    <source>
        <dbReference type="WBParaSite" id="L893_g4341.t1"/>
    </source>
</evidence>